<feature type="domain" description="Cytidyltransferase-like" evidence="3">
    <location>
        <begin position="8"/>
        <end position="132"/>
    </location>
</feature>
<dbReference type="Gene3D" id="3.30.230.120">
    <property type="match status" value="1"/>
</dbReference>
<dbReference type="Pfam" id="PF01467">
    <property type="entry name" value="CTP_transf_like"/>
    <property type="match status" value="1"/>
</dbReference>
<proteinExistence type="predicted"/>
<evidence type="ECO:0000259" key="3">
    <source>
        <dbReference type="Pfam" id="PF01467"/>
    </source>
</evidence>
<evidence type="ECO:0000256" key="2">
    <source>
        <dbReference type="ARBA" id="ARBA00022695"/>
    </source>
</evidence>
<dbReference type="PANTHER" id="PTHR43793">
    <property type="entry name" value="FAD SYNTHASE"/>
    <property type="match status" value="1"/>
</dbReference>
<dbReference type="AlphaFoldDB" id="A0A5K7S8V4"/>
<dbReference type="PANTHER" id="PTHR43793:SF1">
    <property type="entry name" value="FAD SYNTHASE"/>
    <property type="match status" value="1"/>
</dbReference>
<organism evidence="4 5">
    <name type="scientific">Aquipluma nitroreducens</name>
    <dbReference type="NCBI Taxonomy" id="2010828"/>
    <lineage>
        <taxon>Bacteria</taxon>
        <taxon>Pseudomonadati</taxon>
        <taxon>Bacteroidota</taxon>
        <taxon>Bacteroidia</taxon>
        <taxon>Marinilabiliales</taxon>
        <taxon>Prolixibacteraceae</taxon>
        <taxon>Aquipluma</taxon>
    </lineage>
</organism>
<keyword evidence="2 4" id="KW-0548">Nucleotidyltransferase</keyword>
<sequence>MSDKKVLVSGCYDLLHAGHVAFFKTASQYGKLYVSVGQDENLFRLKGKKPYFSQEERVYMVGAVKYVTEAFVSTGMGMLDFEEDMKRLKPDLFIVNTDGFTEGKARICKENNVELVVLERIPEEGLPARSSSSSKKELQFPYRVCLAGGWMDQPWVSKVHPGSVVVAQIWPTIEFNDRSGMATSSRKIAHEIWGGKIPEGDQVRNAQLLFGAENPPGSQYISGSQDQLGILVPGISRLDYDGEYWPANIENTFDKETCEWLSNVLHLIPMSPRPNGYDPLVDQNLKPEYVKELGDAGLKCYEAILSKNVNLLGESMTETFYAWKKILPNTVPEWVLDEMESKYIGKYPGAITSGCGGGYAVVASEEAIEGALKIKVRF</sequence>
<dbReference type="KEGG" id="anf:AQPE_1891"/>
<evidence type="ECO:0000313" key="5">
    <source>
        <dbReference type="Proteomes" id="UP001193389"/>
    </source>
</evidence>
<accession>A0A5K7S8V4</accession>
<dbReference type="GO" id="GO:0016779">
    <property type="term" value="F:nucleotidyltransferase activity"/>
    <property type="evidence" value="ECO:0007669"/>
    <property type="project" value="UniProtKB-KW"/>
</dbReference>
<protein>
    <submittedName>
        <fullName evidence="4">FMN adenylyltransferase, type 3 archaeal</fullName>
    </submittedName>
</protein>
<dbReference type="EMBL" id="AP018694">
    <property type="protein sequence ID" value="BBE17734.1"/>
    <property type="molecule type" value="Genomic_DNA"/>
</dbReference>
<keyword evidence="5" id="KW-1185">Reference proteome</keyword>
<evidence type="ECO:0000313" key="4">
    <source>
        <dbReference type="EMBL" id="BBE17734.1"/>
    </source>
</evidence>
<dbReference type="Gene3D" id="3.40.50.620">
    <property type="entry name" value="HUPs"/>
    <property type="match status" value="1"/>
</dbReference>
<dbReference type="RefSeq" id="WP_318350709.1">
    <property type="nucleotide sequence ID" value="NZ_AP018694.1"/>
</dbReference>
<gene>
    <name evidence="4" type="ORF">AQPE_1891</name>
</gene>
<keyword evidence="1" id="KW-0808">Transferase</keyword>
<dbReference type="InterPro" id="IPR050385">
    <property type="entry name" value="Archaeal_FAD_synthase"/>
</dbReference>
<reference evidence="4" key="1">
    <citation type="journal article" date="2020" name="Int. J. Syst. Evol. Microbiol.">
        <title>Aquipluma nitroreducens gen. nov. sp. nov., a novel facultatively anaerobic bacterium isolated from a freshwater lake.</title>
        <authorList>
            <person name="Watanabe M."/>
            <person name="Kojima H."/>
            <person name="Fukui M."/>
        </authorList>
    </citation>
    <scope>NUCLEOTIDE SEQUENCE</scope>
    <source>
        <strain evidence="4">MeG22</strain>
    </source>
</reference>
<dbReference type="InterPro" id="IPR004821">
    <property type="entry name" value="Cyt_trans-like"/>
</dbReference>
<dbReference type="SUPFAM" id="SSF52374">
    <property type="entry name" value="Nucleotidylyl transferase"/>
    <property type="match status" value="1"/>
</dbReference>
<name>A0A5K7S8V4_9BACT</name>
<evidence type="ECO:0000256" key="1">
    <source>
        <dbReference type="ARBA" id="ARBA00022679"/>
    </source>
</evidence>
<dbReference type="Proteomes" id="UP001193389">
    <property type="component" value="Chromosome"/>
</dbReference>
<dbReference type="NCBIfam" id="TIGR00125">
    <property type="entry name" value="cyt_tran_rel"/>
    <property type="match status" value="1"/>
</dbReference>
<dbReference type="InterPro" id="IPR014729">
    <property type="entry name" value="Rossmann-like_a/b/a_fold"/>
</dbReference>